<dbReference type="GO" id="GO:0004519">
    <property type="term" value="F:endonuclease activity"/>
    <property type="evidence" value="ECO:0007669"/>
    <property type="project" value="UniProtKB-KW"/>
</dbReference>
<keyword evidence="1" id="KW-0540">Nuclease</keyword>
<keyword evidence="1" id="KW-0255">Endonuclease</keyword>
<comment type="caution">
    <text evidence="1">The sequence shown here is derived from an EMBL/GenBank/DDBJ whole genome shotgun (WGS) entry which is preliminary data.</text>
</comment>
<evidence type="ECO:0000313" key="1">
    <source>
        <dbReference type="EMBL" id="PWJ42661.1"/>
    </source>
</evidence>
<dbReference type="AlphaFoldDB" id="A0A315ZAT5"/>
<gene>
    <name evidence="1" type="ORF">BC781_102206</name>
</gene>
<protein>
    <submittedName>
        <fullName evidence="1">LlaJI restriction endonuclease</fullName>
    </submittedName>
</protein>
<dbReference type="OrthoDB" id="9811025at2"/>
<organism evidence="1 2">
    <name type="scientific">Sediminitomix flava</name>
    <dbReference type="NCBI Taxonomy" id="379075"/>
    <lineage>
        <taxon>Bacteria</taxon>
        <taxon>Pseudomonadati</taxon>
        <taxon>Bacteroidota</taxon>
        <taxon>Cytophagia</taxon>
        <taxon>Cytophagales</taxon>
        <taxon>Flammeovirgaceae</taxon>
        <taxon>Sediminitomix</taxon>
    </lineage>
</organism>
<reference evidence="1 2" key="1">
    <citation type="submission" date="2018-03" db="EMBL/GenBank/DDBJ databases">
        <title>Genomic Encyclopedia of Archaeal and Bacterial Type Strains, Phase II (KMG-II): from individual species to whole genera.</title>
        <authorList>
            <person name="Goeker M."/>
        </authorList>
    </citation>
    <scope>NUCLEOTIDE SEQUENCE [LARGE SCALE GENOMIC DNA]</scope>
    <source>
        <strain evidence="1 2">DSM 28229</strain>
    </source>
</reference>
<dbReference type="Pfam" id="PF09563">
    <property type="entry name" value="RE_LlaJI"/>
    <property type="match status" value="1"/>
</dbReference>
<proteinExistence type="predicted"/>
<keyword evidence="2" id="KW-1185">Reference proteome</keyword>
<evidence type="ECO:0000313" key="2">
    <source>
        <dbReference type="Proteomes" id="UP000245535"/>
    </source>
</evidence>
<dbReference type="Proteomes" id="UP000245535">
    <property type="component" value="Unassembled WGS sequence"/>
</dbReference>
<dbReference type="RefSeq" id="WP_158281423.1">
    <property type="nucleotide sequence ID" value="NZ_QGDO01000002.1"/>
</dbReference>
<sequence>MAKGILQEAKEKGKLKFKYVGLITAKNIIISVLPKYAQNWATEEEIQLEHTKLIIASLQQYAKNYLLQLEGEEFLHEDHDLYNEAATASWLLDDFITHGLWDEQRETLVYNGDGEINWERTIELTDPIFHKGQPYYVDTITHYKERLEDSIIQQLHQWAVSYCADKYADLLGIGVMVEEKYHVEKERLGEDDYLLNIIDRELHSVFQDRSIQLLKRIKLLISHQSEQSEDLLSLFGTKKFDSIWESACKAAFKDQHILQDKIEKPVWHDTHGNDIKEARKHQPDILHEGNDFLLVLDAKYYALKRGSTSEGKETLTGQPGIADVTKQIVYQKYFEQEYNDKKILNCFLFPNLASEAEEMEYIGWVDLPILIFKEDKILNITLCPKKLFKFYLGTSSHDYISGIVSSYEELCKKVQVPLK</sequence>
<accession>A0A315ZAT5</accession>
<name>A0A315ZAT5_SEDFL</name>
<dbReference type="EMBL" id="QGDO01000002">
    <property type="protein sequence ID" value="PWJ42661.1"/>
    <property type="molecule type" value="Genomic_DNA"/>
</dbReference>
<keyword evidence="1" id="KW-0378">Hydrolase</keyword>
<dbReference type="InterPro" id="IPR018579">
    <property type="entry name" value="Restrct_endonuc_II_LlaJI"/>
</dbReference>